<dbReference type="EMBL" id="FWZT01000009">
    <property type="protein sequence ID" value="SMF28808.1"/>
    <property type="molecule type" value="Genomic_DNA"/>
</dbReference>
<keyword evidence="2" id="KW-1185">Reference proteome</keyword>
<dbReference type="Gene3D" id="3.30.565.10">
    <property type="entry name" value="Histidine kinase-like ATPase, C-terminal domain"/>
    <property type="match status" value="1"/>
</dbReference>
<dbReference type="STRING" id="1513793.SAMN06296036_10951"/>
<dbReference type="RefSeq" id="WP_132319430.1">
    <property type="nucleotide sequence ID" value="NZ_FWZT01000009.1"/>
</dbReference>
<dbReference type="AlphaFoldDB" id="A0A1Y6BV33"/>
<accession>A0A1Y6BV33</accession>
<reference evidence="2" key="1">
    <citation type="submission" date="2017-04" db="EMBL/GenBank/DDBJ databases">
        <authorList>
            <person name="Varghese N."/>
            <person name="Submissions S."/>
        </authorList>
    </citation>
    <scope>NUCLEOTIDE SEQUENCE [LARGE SCALE GENOMIC DNA]</scope>
    <source>
        <strain evidence="2">RKEM611</strain>
    </source>
</reference>
<name>A0A1Y6BV33_9BACT</name>
<evidence type="ECO:0000313" key="2">
    <source>
        <dbReference type="Proteomes" id="UP000192907"/>
    </source>
</evidence>
<protein>
    <submittedName>
        <fullName evidence="1">Uncharacterized protein</fullName>
    </submittedName>
</protein>
<gene>
    <name evidence="1" type="ORF">SAMN06296036_10951</name>
</gene>
<dbReference type="SUPFAM" id="SSF55874">
    <property type="entry name" value="ATPase domain of HSP90 chaperone/DNA topoisomerase II/histidine kinase"/>
    <property type="match status" value="1"/>
</dbReference>
<proteinExistence type="predicted"/>
<dbReference type="Proteomes" id="UP000192907">
    <property type="component" value="Unassembled WGS sequence"/>
</dbReference>
<dbReference type="InterPro" id="IPR036890">
    <property type="entry name" value="HATPase_C_sf"/>
</dbReference>
<sequence>MTKTVLFYDNVNFNRRSAATTLAVADCRTLIPKNEKEFMDILKLSKFDLLVYPIEYHEVVLRMSKQNLHAATILLSQSKIKELHRYFSKEHSTNILAKGKDGQLNPRELVTTVRKIFNQDIFGVKHYVNYGTESEVYHIRDSDQRSEYIDTVREFCNRFHLRTSTIQSVELFCEELLMNAIYDAPRDSDGNELYGRISRKDRVILKPRDAARMEFACDGEKLVVSVSDPFGGITWEVVQRYLARCFSGNRKIANLSDGGGAGLGLYFCFTAANSFIINVHPDKRSEFIGIFDLTSSPRDRNRLYSSLHFFSTEQGSEKALAKELITAS</sequence>
<evidence type="ECO:0000313" key="1">
    <source>
        <dbReference type="EMBL" id="SMF28808.1"/>
    </source>
</evidence>
<dbReference type="OrthoDB" id="5288474at2"/>
<organism evidence="1 2">
    <name type="scientific">Pseudobacteriovorax antillogorgiicola</name>
    <dbReference type="NCBI Taxonomy" id="1513793"/>
    <lineage>
        <taxon>Bacteria</taxon>
        <taxon>Pseudomonadati</taxon>
        <taxon>Bdellovibrionota</taxon>
        <taxon>Oligoflexia</taxon>
        <taxon>Oligoflexales</taxon>
        <taxon>Pseudobacteriovoracaceae</taxon>
        <taxon>Pseudobacteriovorax</taxon>
    </lineage>
</organism>